<reference evidence="9 10" key="2">
    <citation type="journal article" date="2018" name="Plant J.">
        <title>The Physcomitrella patens chromosome-scale assembly reveals moss genome structure and evolution.</title>
        <authorList>
            <person name="Lang D."/>
            <person name="Ullrich K.K."/>
            <person name="Murat F."/>
            <person name="Fuchs J."/>
            <person name="Jenkins J."/>
            <person name="Haas F.B."/>
            <person name="Piednoel M."/>
            <person name="Gundlach H."/>
            <person name="Van Bel M."/>
            <person name="Meyberg R."/>
            <person name="Vives C."/>
            <person name="Morata J."/>
            <person name="Symeonidi A."/>
            <person name="Hiss M."/>
            <person name="Muchero W."/>
            <person name="Kamisugi Y."/>
            <person name="Saleh O."/>
            <person name="Blanc G."/>
            <person name="Decker E.L."/>
            <person name="van Gessel N."/>
            <person name="Grimwood J."/>
            <person name="Hayes R.D."/>
            <person name="Graham S.W."/>
            <person name="Gunter L.E."/>
            <person name="McDaniel S.F."/>
            <person name="Hoernstein S.N.W."/>
            <person name="Larsson A."/>
            <person name="Li F.W."/>
            <person name="Perroud P.F."/>
            <person name="Phillips J."/>
            <person name="Ranjan P."/>
            <person name="Rokshar D.S."/>
            <person name="Rothfels C.J."/>
            <person name="Schneider L."/>
            <person name="Shu S."/>
            <person name="Stevenson D.W."/>
            <person name="Thummler F."/>
            <person name="Tillich M."/>
            <person name="Villarreal Aguilar J.C."/>
            <person name="Widiez T."/>
            <person name="Wong G.K."/>
            <person name="Wymore A."/>
            <person name="Zhang Y."/>
            <person name="Zimmer A.D."/>
            <person name="Quatrano R.S."/>
            <person name="Mayer K.F.X."/>
            <person name="Goodstein D."/>
            <person name="Casacuberta J.M."/>
            <person name="Vandepoele K."/>
            <person name="Reski R."/>
            <person name="Cuming A.C."/>
            <person name="Tuskan G.A."/>
            <person name="Maumus F."/>
            <person name="Salse J."/>
            <person name="Schmutz J."/>
            <person name="Rensing S.A."/>
        </authorList>
    </citation>
    <scope>NUCLEOTIDE SEQUENCE [LARGE SCALE GENOMIC DNA]</scope>
    <source>
        <strain evidence="9 10">cv. Gransden 2004</strain>
    </source>
</reference>
<evidence type="ECO:0000313" key="9">
    <source>
        <dbReference type="EnsemblPlants" id="Pp3c3_18921V3.22"/>
    </source>
</evidence>
<dbReference type="SUPFAM" id="SSF56112">
    <property type="entry name" value="Protein kinase-like (PK-like)"/>
    <property type="match status" value="1"/>
</dbReference>
<evidence type="ECO:0000313" key="10">
    <source>
        <dbReference type="Proteomes" id="UP000006727"/>
    </source>
</evidence>
<dbReference type="FunCoup" id="A0A7I4DGE9">
    <property type="interactions" value="2591"/>
</dbReference>
<reference evidence="9 10" key="1">
    <citation type="journal article" date="2008" name="Science">
        <title>The Physcomitrella genome reveals evolutionary insights into the conquest of land by plants.</title>
        <authorList>
            <person name="Rensing S."/>
            <person name="Lang D."/>
            <person name="Zimmer A."/>
            <person name="Terry A."/>
            <person name="Salamov A."/>
            <person name="Shapiro H."/>
            <person name="Nishiyama T."/>
            <person name="Perroud P.-F."/>
            <person name="Lindquist E."/>
            <person name="Kamisugi Y."/>
            <person name="Tanahashi T."/>
            <person name="Sakakibara K."/>
            <person name="Fujita T."/>
            <person name="Oishi K."/>
            <person name="Shin-I T."/>
            <person name="Kuroki Y."/>
            <person name="Toyoda A."/>
            <person name="Suzuki Y."/>
            <person name="Hashimoto A."/>
            <person name="Yamaguchi K."/>
            <person name="Sugano A."/>
            <person name="Kohara Y."/>
            <person name="Fujiyama A."/>
            <person name="Anterola A."/>
            <person name="Aoki S."/>
            <person name="Ashton N."/>
            <person name="Barbazuk W.B."/>
            <person name="Barker E."/>
            <person name="Bennetzen J."/>
            <person name="Bezanilla M."/>
            <person name="Blankenship R."/>
            <person name="Cho S.H."/>
            <person name="Dutcher S."/>
            <person name="Estelle M."/>
            <person name="Fawcett J.A."/>
            <person name="Gundlach H."/>
            <person name="Hanada K."/>
            <person name="Heyl A."/>
            <person name="Hicks K.A."/>
            <person name="Hugh J."/>
            <person name="Lohr M."/>
            <person name="Mayer K."/>
            <person name="Melkozernov A."/>
            <person name="Murata T."/>
            <person name="Nelson D."/>
            <person name="Pils B."/>
            <person name="Prigge M."/>
            <person name="Reiss B."/>
            <person name="Renner T."/>
            <person name="Rombauts S."/>
            <person name="Rushton P."/>
            <person name="Sanderfoot A."/>
            <person name="Schween G."/>
            <person name="Shiu S.-H."/>
            <person name="Stueber K."/>
            <person name="Theodoulou F.L."/>
            <person name="Tu H."/>
            <person name="Van de Peer Y."/>
            <person name="Verrier P.J."/>
            <person name="Waters E."/>
            <person name="Wood A."/>
            <person name="Yang L."/>
            <person name="Cove D."/>
            <person name="Cuming A."/>
            <person name="Hasebe M."/>
            <person name="Lucas S."/>
            <person name="Mishler D.B."/>
            <person name="Reski R."/>
            <person name="Grigoriev I."/>
            <person name="Quatrano R.S."/>
            <person name="Boore J.L."/>
        </authorList>
    </citation>
    <scope>NUCLEOTIDE SEQUENCE [LARGE SCALE GENOMIC DNA]</scope>
    <source>
        <strain evidence="9 10">cv. Gransden 2004</strain>
    </source>
</reference>
<feature type="region of interest" description="Disordered" evidence="7">
    <location>
        <begin position="831"/>
        <end position="889"/>
    </location>
</feature>
<evidence type="ECO:0000259" key="8">
    <source>
        <dbReference type="PROSITE" id="PS50011"/>
    </source>
</evidence>
<protein>
    <recommendedName>
        <fullName evidence="8">Protein kinase domain-containing protein</fullName>
    </recommendedName>
</protein>
<evidence type="ECO:0000256" key="4">
    <source>
        <dbReference type="ARBA" id="ARBA00022741"/>
    </source>
</evidence>
<dbReference type="InterPro" id="IPR050494">
    <property type="entry name" value="Ser_Thr_dual-spec_kinase"/>
</dbReference>
<dbReference type="Gene3D" id="1.10.510.10">
    <property type="entry name" value="Transferase(Phosphotransferase) domain 1"/>
    <property type="match status" value="1"/>
</dbReference>
<dbReference type="Pfam" id="PF00069">
    <property type="entry name" value="Pkinase"/>
    <property type="match status" value="1"/>
</dbReference>
<dbReference type="GO" id="GO:0004674">
    <property type="term" value="F:protein serine/threonine kinase activity"/>
    <property type="evidence" value="ECO:0000318"/>
    <property type="project" value="GO_Central"/>
</dbReference>
<name>A0A7I4DGE9_PHYPA</name>
<dbReference type="PANTHER" id="PTHR24058:SF124">
    <property type="entry name" value="PROTEIN KINASE SUPERFAMILY PROTEIN"/>
    <property type="match status" value="1"/>
</dbReference>
<keyword evidence="4" id="KW-0547">Nucleotide-binding</keyword>
<proteinExistence type="predicted"/>
<keyword evidence="3" id="KW-0808">Transferase</keyword>
<dbReference type="InParanoid" id="A0A7I4DGE9"/>
<evidence type="ECO:0000256" key="1">
    <source>
        <dbReference type="ARBA" id="ARBA00022527"/>
    </source>
</evidence>
<organism evidence="9 10">
    <name type="scientific">Physcomitrium patens</name>
    <name type="common">Spreading-leaved earth moss</name>
    <name type="synonym">Physcomitrella patens</name>
    <dbReference type="NCBI Taxonomy" id="3218"/>
    <lineage>
        <taxon>Eukaryota</taxon>
        <taxon>Viridiplantae</taxon>
        <taxon>Streptophyta</taxon>
        <taxon>Embryophyta</taxon>
        <taxon>Bryophyta</taxon>
        <taxon>Bryophytina</taxon>
        <taxon>Bryopsida</taxon>
        <taxon>Funariidae</taxon>
        <taxon>Funariales</taxon>
        <taxon>Funariaceae</taxon>
        <taxon>Physcomitrium</taxon>
    </lineage>
</organism>
<feature type="region of interest" description="Disordered" evidence="7">
    <location>
        <begin position="927"/>
        <end position="971"/>
    </location>
</feature>
<evidence type="ECO:0000256" key="3">
    <source>
        <dbReference type="ARBA" id="ARBA00022679"/>
    </source>
</evidence>
<dbReference type="EnsemblPlants" id="Pp3c3_18921V3.22">
    <property type="protein sequence ID" value="Pp3c3_18921V3.22"/>
    <property type="gene ID" value="Pp3c3_18921"/>
</dbReference>
<dbReference type="Gramene" id="Pp3c3_18921V3.22">
    <property type="protein sequence ID" value="Pp3c3_18921V3.22"/>
    <property type="gene ID" value="Pp3c3_18921"/>
</dbReference>
<keyword evidence="5" id="KW-0418">Kinase</keyword>
<feature type="compositionally biased region" description="Low complexity" evidence="7">
    <location>
        <begin position="1037"/>
        <end position="1053"/>
    </location>
</feature>
<feature type="compositionally biased region" description="Basic and acidic residues" evidence="7">
    <location>
        <begin position="654"/>
        <end position="683"/>
    </location>
</feature>
<dbReference type="Gene3D" id="3.30.200.20">
    <property type="entry name" value="Phosphorylase Kinase, domain 1"/>
    <property type="match status" value="1"/>
</dbReference>
<feature type="compositionally biased region" description="Acidic residues" evidence="7">
    <location>
        <begin position="1059"/>
        <end position="1075"/>
    </location>
</feature>
<feature type="region of interest" description="Disordered" evidence="7">
    <location>
        <begin position="654"/>
        <end position="689"/>
    </location>
</feature>
<dbReference type="PROSITE" id="PS00108">
    <property type="entry name" value="PROTEIN_KINASE_ST"/>
    <property type="match status" value="1"/>
</dbReference>
<reference evidence="9" key="3">
    <citation type="submission" date="2020-12" db="UniProtKB">
        <authorList>
            <consortium name="EnsemblPlants"/>
        </authorList>
    </citation>
    <scope>IDENTIFICATION</scope>
</reference>
<dbReference type="GO" id="GO:0005524">
    <property type="term" value="F:ATP binding"/>
    <property type="evidence" value="ECO:0007669"/>
    <property type="project" value="UniProtKB-KW"/>
</dbReference>
<dbReference type="InterPro" id="IPR011009">
    <property type="entry name" value="Kinase-like_dom_sf"/>
</dbReference>
<dbReference type="CDD" id="cd14133">
    <property type="entry name" value="PKc_DYRK_like"/>
    <property type="match status" value="1"/>
</dbReference>
<dbReference type="SMART" id="SM00220">
    <property type="entry name" value="S_TKc"/>
    <property type="match status" value="1"/>
</dbReference>
<feature type="compositionally biased region" description="Polar residues" evidence="7">
    <location>
        <begin position="859"/>
        <end position="870"/>
    </location>
</feature>
<dbReference type="PROSITE" id="PS50011">
    <property type="entry name" value="PROTEIN_KINASE_DOM"/>
    <property type="match status" value="1"/>
</dbReference>
<dbReference type="InterPro" id="IPR008271">
    <property type="entry name" value="Ser/Thr_kinase_AS"/>
</dbReference>
<dbReference type="EMBL" id="ABEU02000003">
    <property type="status" value="NOT_ANNOTATED_CDS"/>
    <property type="molecule type" value="Genomic_DNA"/>
</dbReference>
<sequence>MADTIGIILKYLHQHHFTRAEEVLREEVSLRQQSNGPDLVPLNDDLDLEVAMCLKSVQEKTTQKHAELKAVPNKPAQDKLVTDVKPSAALRLAAKEEPHGHVEPLWSSMKAEVSEPLFMEFEVKDFERSTKLHSTLDVGSSPSQVSLSPISQKKMIERRKSPGRIGGLSVLQTEAEMGAISSIEKVTPDLKEAEASNASPGNVASDSCIGGVFTPTSQRKELLPGHEADPPQAHFEATRGKVDALKQMLTKIISFQRWEPKAADKPALEREKSFRAVVAMAKKVESQSDKWVNIVFLKAFIAPQTESNGQSTDVQDSATFLPEATIEVQLAPRNEIKANATLPTDSKSEDVSAGSLNFTVPKSPEWAEVPIKTIPLIKTSVSLAADSKKSFEEGGKETISINPPHLYPERLQTGTKQELVPQAFGKQDTGSQYAAVSSDELKTSYTIEQSTVEGPSSTIVERKLTCVAPRSVQEGLPKLAPVRLRSIDAKSLEAVQDEYASGMKKSVESSSPGNVAGTANAIPFGLGSYLDVPVGQDVSSSGIVKNTFFQKRYVQANVEGFSWFLMHGFPLLVYVIVGSRRIPASARPSVSHGIVEDQSELLSGFATAGDVQSESAVEYADECWDSDTYEDDDDPGYLRQPIEDEEWFLAHEIDYPSDDERARPNEEAARSSRREKDYEKYEKDEEEGCSVLEEEQSYFSGEESLACLNKAEREKGKTLVEVNEVQTSEVFGRMDGGDTVGINRQIADATRILDPDQFDRQLLGAVNVPLMDSDTRWRNFDASKGIQSEEEGVKKPDHGRAVLNNHVFVVEDDRMGSVRFGGVGVSSDVADFGSERRQSVPGESGEGDLDIGEIGDRSMGQTRLSPQLRNSARGKAHESESNRKQDEEEEEEDLILKYYNNPWASHKRRGVEREVSTLDILHLPNSEKENSTMEKVSNVGEGRRHKESETAGTTGFGGFSFPSPSTSGGDIGAVSRVDSGKSLWSVRDITGQMLGEEADYGNGVSEPDDPLASWRRKSNESSPMLSPRNDGHRDLSVRSTGSASSTAGYGSTVAKDENAGEGDDEVEQDVEEEDTLEVHQKIRDTEAVAAEDEEAAAVQEQIRRIRAEEEEFETFDLKIIHRKNRTGFEEDKDFPVVINAVVAGRYHVTEYLGSAAFSTAIQAHDLLTGMDVCMKIIKNNKDFFDQSLDEIKLLKYINKHDPGDKHHLLRLYDYFYHREHLFIVCELLRANLYEFHKYNRESGGEVYFTMPRLQSIARQCLEALEFIHSLGLIHCDLKPENILVKSYSRCEIKVIDLGSSCFQTDHLCPYVQSRSYRAPEVILGLPYDHKIDMWSLGCILAELCSGNVLFQNDSLATLLARVVGILGPIEPELLSKGRDTHKFFTKNHTLYERNQDSDQLEYLLPKKTSLAHRLPMGDQGFVEFVGYLLNINPLLRPNASEALKHPWLLFPYEPISS</sequence>
<keyword evidence="6" id="KW-0067">ATP-binding</keyword>
<keyword evidence="10" id="KW-1185">Reference proteome</keyword>
<feature type="domain" description="Protein kinase" evidence="8">
    <location>
        <begin position="1146"/>
        <end position="1448"/>
    </location>
</feature>
<dbReference type="PANTHER" id="PTHR24058">
    <property type="entry name" value="DUAL SPECIFICITY PROTEIN KINASE"/>
    <property type="match status" value="1"/>
</dbReference>
<dbReference type="FunFam" id="1.10.510.10:FF:000380">
    <property type="entry name" value="Serine/threonine-protein kinase ppk15"/>
    <property type="match status" value="1"/>
</dbReference>
<accession>A0A7I4DGE9</accession>
<feature type="compositionally biased region" description="Low complexity" evidence="7">
    <location>
        <begin position="959"/>
        <end position="968"/>
    </location>
</feature>
<evidence type="ECO:0000256" key="5">
    <source>
        <dbReference type="ARBA" id="ARBA00022777"/>
    </source>
</evidence>
<dbReference type="Proteomes" id="UP000006727">
    <property type="component" value="Chromosome 3"/>
</dbReference>
<gene>
    <name evidence="9" type="primary">LOC112280431</name>
</gene>
<dbReference type="FunFam" id="3.30.200.20:FF:000216">
    <property type="entry name" value="Putative serine/threonine-protein kinase dyrk2"/>
    <property type="match status" value="1"/>
</dbReference>
<feature type="region of interest" description="Disordered" evidence="7">
    <location>
        <begin position="997"/>
        <end position="1077"/>
    </location>
</feature>
<dbReference type="InterPro" id="IPR000719">
    <property type="entry name" value="Prot_kinase_dom"/>
</dbReference>
<keyword evidence="2" id="KW-0597">Phosphoprotein</keyword>
<keyword evidence="1" id="KW-0723">Serine/threonine-protein kinase</keyword>
<evidence type="ECO:0000256" key="2">
    <source>
        <dbReference type="ARBA" id="ARBA00022553"/>
    </source>
</evidence>
<evidence type="ECO:0000256" key="6">
    <source>
        <dbReference type="ARBA" id="ARBA00022840"/>
    </source>
</evidence>
<feature type="compositionally biased region" description="Basic and acidic residues" evidence="7">
    <location>
        <begin position="875"/>
        <end position="886"/>
    </location>
</feature>
<evidence type="ECO:0000256" key="7">
    <source>
        <dbReference type="SAM" id="MobiDB-lite"/>
    </source>
</evidence>